<evidence type="ECO:0000256" key="5">
    <source>
        <dbReference type="ARBA" id="ARBA00022884"/>
    </source>
</evidence>
<proteinExistence type="inferred from homology"/>
<dbReference type="InterPro" id="IPR027408">
    <property type="entry name" value="PNPase/RNase_PH_dom_sf"/>
</dbReference>
<dbReference type="GO" id="GO:0034475">
    <property type="term" value="P:U4 snRNA 3'-end processing"/>
    <property type="evidence" value="ECO:0007669"/>
    <property type="project" value="TreeGrafter"/>
</dbReference>
<evidence type="ECO:0000256" key="6">
    <source>
        <dbReference type="SAM" id="MobiDB-lite"/>
    </source>
</evidence>
<dbReference type="AlphaFoldDB" id="X6N4F5"/>
<dbReference type="SUPFAM" id="SSF54211">
    <property type="entry name" value="Ribosomal protein S5 domain 2-like"/>
    <property type="match status" value="1"/>
</dbReference>
<dbReference type="CDD" id="cd11368">
    <property type="entry name" value="RNase_PH_RRP45"/>
    <property type="match status" value="1"/>
</dbReference>
<dbReference type="GO" id="GO:0071028">
    <property type="term" value="P:nuclear mRNA surveillance"/>
    <property type="evidence" value="ECO:0007669"/>
    <property type="project" value="TreeGrafter"/>
</dbReference>
<feature type="domain" description="Exoribonuclease phosphorolytic" evidence="7">
    <location>
        <begin position="32"/>
        <end position="156"/>
    </location>
</feature>
<feature type="compositionally biased region" description="Acidic residues" evidence="6">
    <location>
        <begin position="222"/>
        <end position="231"/>
    </location>
</feature>
<dbReference type="GO" id="GO:0034473">
    <property type="term" value="P:U1 snRNA 3'-end processing"/>
    <property type="evidence" value="ECO:0007669"/>
    <property type="project" value="TreeGrafter"/>
</dbReference>
<comment type="similarity">
    <text evidence="3">Belongs to the RNase PH family.</text>
</comment>
<evidence type="ECO:0000256" key="1">
    <source>
        <dbReference type="ARBA" id="ARBA00004123"/>
    </source>
</evidence>
<comment type="subcellular location">
    <subcellularLocation>
        <location evidence="2">Cytoplasm</location>
    </subcellularLocation>
    <subcellularLocation>
        <location evidence="1">Nucleus</location>
    </subcellularLocation>
</comment>
<dbReference type="GO" id="GO:0071035">
    <property type="term" value="P:nuclear polyadenylation-dependent rRNA catabolic process"/>
    <property type="evidence" value="ECO:0007669"/>
    <property type="project" value="TreeGrafter"/>
</dbReference>
<evidence type="ECO:0000256" key="4">
    <source>
        <dbReference type="ARBA" id="ARBA00022490"/>
    </source>
</evidence>
<dbReference type="GO" id="GO:0000176">
    <property type="term" value="C:nuclear exosome (RNase complex)"/>
    <property type="evidence" value="ECO:0007669"/>
    <property type="project" value="TreeGrafter"/>
</dbReference>
<dbReference type="OrthoDB" id="10264038at2759"/>
<dbReference type="GO" id="GO:0034476">
    <property type="term" value="P:U5 snRNA 3'-end processing"/>
    <property type="evidence" value="ECO:0007669"/>
    <property type="project" value="TreeGrafter"/>
</dbReference>
<organism evidence="8 9">
    <name type="scientific">Reticulomyxa filosa</name>
    <dbReference type="NCBI Taxonomy" id="46433"/>
    <lineage>
        <taxon>Eukaryota</taxon>
        <taxon>Sar</taxon>
        <taxon>Rhizaria</taxon>
        <taxon>Retaria</taxon>
        <taxon>Foraminifera</taxon>
        <taxon>Monothalamids</taxon>
        <taxon>Reticulomyxidae</taxon>
        <taxon>Reticulomyxa</taxon>
    </lineage>
</organism>
<feature type="compositionally biased region" description="Polar residues" evidence="6">
    <location>
        <begin position="445"/>
        <end position="461"/>
    </location>
</feature>
<dbReference type="GO" id="GO:0035925">
    <property type="term" value="F:mRNA 3'-UTR AU-rich region binding"/>
    <property type="evidence" value="ECO:0007669"/>
    <property type="project" value="TreeGrafter"/>
</dbReference>
<evidence type="ECO:0000313" key="9">
    <source>
        <dbReference type="Proteomes" id="UP000023152"/>
    </source>
</evidence>
<gene>
    <name evidence="8" type="ORF">RFI_16573</name>
</gene>
<reference evidence="8 9" key="1">
    <citation type="journal article" date="2013" name="Curr. Biol.">
        <title>The Genome of the Foraminiferan Reticulomyxa filosa.</title>
        <authorList>
            <person name="Glockner G."/>
            <person name="Hulsmann N."/>
            <person name="Schleicher M."/>
            <person name="Noegel A.A."/>
            <person name="Eichinger L."/>
            <person name="Gallinger C."/>
            <person name="Pawlowski J."/>
            <person name="Sierra R."/>
            <person name="Euteneuer U."/>
            <person name="Pillet L."/>
            <person name="Moustafa A."/>
            <person name="Platzer M."/>
            <person name="Groth M."/>
            <person name="Szafranski K."/>
            <person name="Schliwa M."/>
        </authorList>
    </citation>
    <scope>NUCLEOTIDE SEQUENCE [LARGE SCALE GENOMIC DNA]</scope>
</reference>
<name>X6N4F5_RETFI</name>
<dbReference type="InterPro" id="IPR020568">
    <property type="entry name" value="Ribosomal_Su5_D2-typ_SF"/>
</dbReference>
<evidence type="ECO:0000313" key="8">
    <source>
        <dbReference type="EMBL" id="ETO20644.1"/>
    </source>
</evidence>
<comment type="caution">
    <text evidence="8">The sequence shown here is derived from an EMBL/GenBank/DDBJ whole genome shotgun (WGS) entry which is preliminary data.</text>
</comment>
<feature type="region of interest" description="Disordered" evidence="6">
    <location>
        <begin position="358"/>
        <end position="391"/>
    </location>
</feature>
<dbReference type="GO" id="GO:0000177">
    <property type="term" value="C:cytoplasmic exosome (RNase complex)"/>
    <property type="evidence" value="ECO:0007669"/>
    <property type="project" value="TreeGrafter"/>
</dbReference>
<dbReference type="InterPro" id="IPR036345">
    <property type="entry name" value="ExoRNase_PH_dom2_sf"/>
</dbReference>
<evidence type="ECO:0000256" key="2">
    <source>
        <dbReference type="ARBA" id="ARBA00004496"/>
    </source>
</evidence>
<keyword evidence="5" id="KW-0694">RNA-binding</keyword>
<feature type="compositionally biased region" description="Basic and acidic residues" evidence="6">
    <location>
        <begin position="435"/>
        <end position="444"/>
    </location>
</feature>
<dbReference type="GO" id="GO:0016075">
    <property type="term" value="P:rRNA catabolic process"/>
    <property type="evidence" value="ECO:0007669"/>
    <property type="project" value="TreeGrafter"/>
</dbReference>
<evidence type="ECO:0000256" key="3">
    <source>
        <dbReference type="ARBA" id="ARBA00006678"/>
    </source>
</evidence>
<dbReference type="Proteomes" id="UP000023152">
    <property type="component" value="Unassembled WGS sequence"/>
</dbReference>
<dbReference type="InterPro" id="IPR033100">
    <property type="entry name" value="Rrp45"/>
</dbReference>
<dbReference type="GO" id="GO:0071038">
    <property type="term" value="P:TRAMP-dependent tRNA surveillance pathway"/>
    <property type="evidence" value="ECO:0007669"/>
    <property type="project" value="TreeGrafter"/>
</dbReference>
<dbReference type="Pfam" id="PF01138">
    <property type="entry name" value="RNase_PH"/>
    <property type="match status" value="1"/>
</dbReference>
<feature type="region of interest" description="Disordered" evidence="6">
    <location>
        <begin position="434"/>
        <end position="461"/>
    </location>
</feature>
<keyword evidence="4" id="KW-0963">Cytoplasm</keyword>
<accession>X6N4F5</accession>
<protein>
    <recommendedName>
        <fullName evidence="7">Exoribonuclease phosphorolytic domain-containing protein</fullName>
    </recommendedName>
</protein>
<evidence type="ECO:0000259" key="7">
    <source>
        <dbReference type="Pfam" id="PF01138"/>
    </source>
</evidence>
<sequence>MESVLSINDRHFILKALQKGYRLDGRGLEDARDVKYTFGLNPGSVEVQLGGTRVFAKVSQMLVQPQIGKSNQGIVVFRTLVPPHLKMSKEVVDRITQIIERGFVESKAIDLETLCVLFGEQVWHLRVDISVIQDKGNLVDCANLAALAALKHHRRPDVTVVGSKITVHSISEKLPLPLNIHHLPISVSLGHIVTPEKDDNNNNDNDMDNNSTKPRKEQGGDGGEEEEEEEEHVTKSGEKKGHAKFQKKMFTLIDPSLKEELLLDGKSVFTMTKFEQLCAVHKIGGVPLASRDLVQLCYTYVLPLVNQWHVQLENEFKKQQFDNPRKRKELLLGRIVDPIQLFDPLIFKATSKAIASSSSTTTSSGHVLENKEKPQNTTVVDRDGDAHVTDNNGNADMLLDIDIANDDDANTDTLWKQWIEEEETRFQQILPAYTDQHEDQKDMQTDPQPSSSKLTLISEFS</sequence>
<dbReference type="EMBL" id="ASPP01012396">
    <property type="protein sequence ID" value="ETO20644.1"/>
    <property type="molecule type" value="Genomic_DNA"/>
</dbReference>
<keyword evidence="9" id="KW-1185">Reference proteome</keyword>
<dbReference type="GO" id="GO:0000467">
    <property type="term" value="P:exonucleolytic trimming to generate mature 3'-end of 5.8S rRNA from tricistronic rRNA transcript (SSU-rRNA, 5.8S rRNA, LSU-rRNA)"/>
    <property type="evidence" value="ECO:0007669"/>
    <property type="project" value="TreeGrafter"/>
</dbReference>
<feature type="compositionally biased region" description="Basic and acidic residues" evidence="6">
    <location>
        <begin position="368"/>
        <end position="388"/>
    </location>
</feature>
<dbReference type="PANTHER" id="PTHR11097">
    <property type="entry name" value="EXOSOME COMPLEX EXONUCLEASE RIBOSOMAL RNA PROCESSING PROTEIN"/>
    <property type="match status" value="1"/>
</dbReference>
<feature type="region of interest" description="Disordered" evidence="6">
    <location>
        <begin position="194"/>
        <end position="240"/>
    </location>
</feature>
<dbReference type="InterPro" id="IPR001247">
    <property type="entry name" value="ExoRNase_PH_dom1"/>
</dbReference>
<dbReference type="PANTHER" id="PTHR11097:SF14">
    <property type="entry name" value="EXOSOME COMPLEX COMPONENT RRP45"/>
    <property type="match status" value="1"/>
</dbReference>
<dbReference type="Gene3D" id="3.30.230.70">
    <property type="entry name" value="GHMP Kinase, N-terminal domain"/>
    <property type="match status" value="1"/>
</dbReference>
<dbReference type="InterPro" id="IPR050590">
    <property type="entry name" value="Exosome_comp_Rrp42_subfam"/>
</dbReference>
<dbReference type="SUPFAM" id="SSF55666">
    <property type="entry name" value="Ribonuclease PH domain 2-like"/>
    <property type="match status" value="1"/>
</dbReference>